<keyword evidence="1 3" id="KW-0378">Hydrolase</keyword>
<dbReference type="InterPro" id="IPR011650">
    <property type="entry name" value="Peptidase_M20_dimer"/>
</dbReference>
<feature type="domain" description="Peptidase M20 dimerisation" evidence="2">
    <location>
        <begin position="185"/>
        <end position="276"/>
    </location>
</feature>
<dbReference type="Pfam" id="PF07687">
    <property type="entry name" value="M20_dimer"/>
    <property type="match status" value="1"/>
</dbReference>
<protein>
    <submittedName>
        <fullName evidence="3">Putative hydrolase YxeP</fullName>
        <ecNumber evidence="3">3.-.-.-</ecNumber>
    </submittedName>
</protein>
<dbReference type="EC" id="3.-.-.-" evidence="3"/>
<dbReference type="InterPro" id="IPR036264">
    <property type="entry name" value="Bact_exopeptidase_dim_dom"/>
</dbReference>
<organism evidence="3">
    <name type="scientific">bioreactor metagenome</name>
    <dbReference type="NCBI Taxonomy" id="1076179"/>
    <lineage>
        <taxon>unclassified sequences</taxon>
        <taxon>metagenomes</taxon>
        <taxon>ecological metagenomes</taxon>
    </lineage>
</organism>
<dbReference type="Gene3D" id="3.30.70.360">
    <property type="match status" value="1"/>
</dbReference>
<dbReference type="Pfam" id="PF01546">
    <property type="entry name" value="Peptidase_M20"/>
    <property type="match status" value="1"/>
</dbReference>
<dbReference type="PANTHER" id="PTHR11014">
    <property type="entry name" value="PEPTIDASE M20 FAMILY MEMBER"/>
    <property type="match status" value="1"/>
</dbReference>
<dbReference type="InterPro" id="IPR002933">
    <property type="entry name" value="Peptidase_M20"/>
</dbReference>
<name>A0A644YIQ7_9ZZZZ</name>
<evidence type="ECO:0000313" key="3">
    <source>
        <dbReference type="EMBL" id="MPM26373.1"/>
    </source>
</evidence>
<dbReference type="GO" id="GO:0016787">
    <property type="term" value="F:hydrolase activity"/>
    <property type="evidence" value="ECO:0007669"/>
    <property type="project" value="UniProtKB-KW"/>
</dbReference>
<dbReference type="FunFam" id="3.30.70.360:FF:000001">
    <property type="entry name" value="N-acetyldiaminopimelate deacetylase"/>
    <property type="match status" value="1"/>
</dbReference>
<dbReference type="SUPFAM" id="SSF53187">
    <property type="entry name" value="Zn-dependent exopeptidases"/>
    <property type="match status" value="1"/>
</dbReference>
<dbReference type="NCBIfam" id="TIGR01891">
    <property type="entry name" value="amidohydrolases"/>
    <property type="match status" value="1"/>
</dbReference>
<sequence>MVSKIIALSQGNREYVTDMRRYFHMHPESSLQEFETCKRIQKELTEMGVPFKVVNDIGVIAEIEGAKPGKTVALRGDIDALEITEKTGVPYASTVPGKMHACGHDAHTAMLLGAAKVLWAMKDEFEGTVRLIFQPAEELIAGAKIMIEAGCLEGVDNIFGIHVASAYKVGQVDCTPGPRMASADMMTITVNGVSGHGARPDQCIDAVVITAAIAMNLQTIVSREYSPLDPTVVTIGQMQAGTRANIIANKGTLELSIRSFSPEIRAGLIESIKRVATGTAQALRGTVEFKLTQGTPPTINHEGPTEIARAAAKEIFGEDCLVEREKQTGSEDFAYYSERIPGAMAFIGSAVPGPYVPHHNELFDIDENALPGGMALYVTYALKALAE</sequence>
<accession>A0A644YIQ7</accession>
<gene>
    <name evidence="3" type="primary">yxeP_20</name>
    <name evidence="3" type="ORF">SDC9_72874</name>
</gene>
<dbReference type="SUPFAM" id="SSF55031">
    <property type="entry name" value="Bacterial exopeptidase dimerisation domain"/>
    <property type="match status" value="1"/>
</dbReference>
<dbReference type="PIRSF" id="PIRSF005962">
    <property type="entry name" value="Pept_M20D_amidohydro"/>
    <property type="match status" value="1"/>
</dbReference>
<proteinExistence type="predicted"/>
<dbReference type="InterPro" id="IPR017439">
    <property type="entry name" value="Amidohydrolase"/>
</dbReference>
<dbReference type="PANTHER" id="PTHR11014:SF63">
    <property type="entry name" value="METALLOPEPTIDASE, PUTATIVE (AFU_ORTHOLOGUE AFUA_6G09600)-RELATED"/>
    <property type="match status" value="1"/>
</dbReference>
<reference evidence="3" key="1">
    <citation type="submission" date="2019-08" db="EMBL/GenBank/DDBJ databases">
        <authorList>
            <person name="Kucharzyk K."/>
            <person name="Murdoch R.W."/>
            <person name="Higgins S."/>
            <person name="Loffler F."/>
        </authorList>
    </citation>
    <scope>NUCLEOTIDE SEQUENCE</scope>
</reference>
<comment type="caution">
    <text evidence="3">The sequence shown here is derived from an EMBL/GenBank/DDBJ whole genome shotgun (WGS) entry which is preliminary data.</text>
</comment>
<dbReference type="Gene3D" id="3.40.630.10">
    <property type="entry name" value="Zn peptidases"/>
    <property type="match status" value="1"/>
</dbReference>
<dbReference type="AlphaFoldDB" id="A0A644YIQ7"/>
<evidence type="ECO:0000256" key="1">
    <source>
        <dbReference type="ARBA" id="ARBA00022801"/>
    </source>
</evidence>
<evidence type="ECO:0000259" key="2">
    <source>
        <dbReference type="Pfam" id="PF07687"/>
    </source>
</evidence>
<dbReference type="EMBL" id="VSSQ01004718">
    <property type="protein sequence ID" value="MPM26373.1"/>
    <property type="molecule type" value="Genomic_DNA"/>
</dbReference>